<keyword evidence="4" id="KW-1185">Reference proteome</keyword>
<dbReference type="Proteomes" id="UP000000844">
    <property type="component" value="Chromosome"/>
</dbReference>
<dbReference type="SUPFAM" id="SSF51735">
    <property type="entry name" value="NAD(P)-binding Rossmann-fold domains"/>
    <property type="match status" value="1"/>
</dbReference>
<dbReference type="OrthoDB" id="8205493at2"/>
<accession>D3Q3G0</accession>
<dbReference type="RefSeq" id="WP_013017572.1">
    <property type="nucleotide sequence ID" value="NC_013947.1"/>
</dbReference>
<evidence type="ECO:0000313" key="4">
    <source>
        <dbReference type="Proteomes" id="UP000000844"/>
    </source>
</evidence>
<evidence type="ECO:0000256" key="1">
    <source>
        <dbReference type="ARBA" id="ARBA00007637"/>
    </source>
</evidence>
<dbReference type="STRING" id="446470.Snas_2314"/>
<gene>
    <name evidence="3" type="ordered locus">Snas_2314</name>
</gene>
<dbReference type="Pfam" id="PF01370">
    <property type="entry name" value="Epimerase"/>
    <property type="match status" value="1"/>
</dbReference>
<dbReference type="KEGG" id="sna:Snas_2314"/>
<evidence type="ECO:0000259" key="2">
    <source>
        <dbReference type="Pfam" id="PF01370"/>
    </source>
</evidence>
<organism evidence="3 4">
    <name type="scientific">Stackebrandtia nassauensis (strain DSM 44728 / CIP 108903 / NRRL B-16338 / NBRC 102104 / LLR-40K-21)</name>
    <dbReference type="NCBI Taxonomy" id="446470"/>
    <lineage>
        <taxon>Bacteria</taxon>
        <taxon>Bacillati</taxon>
        <taxon>Actinomycetota</taxon>
        <taxon>Actinomycetes</taxon>
        <taxon>Glycomycetales</taxon>
        <taxon>Glycomycetaceae</taxon>
        <taxon>Stackebrandtia</taxon>
    </lineage>
</organism>
<dbReference type="InterPro" id="IPR001509">
    <property type="entry name" value="Epimerase_deHydtase"/>
</dbReference>
<name>D3Q3G0_STANL</name>
<protein>
    <submittedName>
        <fullName evidence="3">NAD-dependent epimerase/dehydratase</fullName>
    </submittedName>
</protein>
<dbReference type="eggNOG" id="COG0451">
    <property type="taxonomic scope" value="Bacteria"/>
</dbReference>
<evidence type="ECO:0000313" key="3">
    <source>
        <dbReference type="EMBL" id="ADD42001.1"/>
    </source>
</evidence>
<reference evidence="3 4" key="1">
    <citation type="journal article" date="2009" name="Stand. Genomic Sci.">
        <title>Complete genome sequence of Stackebrandtia nassauensis type strain (LLR-40K-21).</title>
        <authorList>
            <person name="Munk C."/>
            <person name="Lapidus A."/>
            <person name="Copeland A."/>
            <person name="Jando M."/>
            <person name="Mayilraj S."/>
            <person name="Glavina Del Rio T."/>
            <person name="Nolan M."/>
            <person name="Chen F."/>
            <person name="Lucas S."/>
            <person name="Tice H."/>
            <person name="Cheng J.F."/>
            <person name="Han C."/>
            <person name="Detter J.C."/>
            <person name="Bruce D."/>
            <person name="Goodwin L."/>
            <person name="Chain P."/>
            <person name="Pitluck S."/>
            <person name="Goker M."/>
            <person name="Ovchinikova G."/>
            <person name="Pati A."/>
            <person name="Ivanova N."/>
            <person name="Mavromatis K."/>
            <person name="Chen A."/>
            <person name="Palaniappan K."/>
            <person name="Land M."/>
            <person name="Hauser L."/>
            <person name="Chang Y.J."/>
            <person name="Jeffries C.D."/>
            <person name="Bristow J."/>
            <person name="Eisen J.A."/>
            <person name="Markowitz V."/>
            <person name="Hugenholtz P."/>
            <person name="Kyrpides N.C."/>
            <person name="Klenk H.P."/>
        </authorList>
    </citation>
    <scope>NUCLEOTIDE SEQUENCE [LARGE SCALE GENOMIC DNA]</scope>
    <source>
        <strain evidence="4">DSM 44728 / CIP 108903 / NRRL B-16338 / NBRC 102104 / LLR-40K-21</strain>
    </source>
</reference>
<dbReference type="HOGENOM" id="CLU_049717_1_0_11"/>
<dbReference type="AlphaFoldDB" id="D3Q3G0"/>
<dbReference type="Gene3D" id="3.40.50.720">
    <property type="entry name" value="NAD(P)-binding Rossmann-like Domain"/>
    <property type="match status" value="1"/>
</dbReference>
<proteinExistence type="inferred from homology"/>
<dbReference type="EMBL" id="CP001778">
    <property type="protein sequence ID" value="ADD42001.1"/>
    <property type="molecule type" value="Genomic_DNA"/>
</dbReference>
<comment type="similarity">
    <text evidence="1">Belongs to the NAD(P)-dependent epimerase/dehydratase family.</text>
</comment>
<feature type="domain" description="NAD-dependent epimerase/dehydratase" evidence="2">
    <location>
        <begin position="7"/>
        <end position="209"/>
    </location>
</feature>
<sequence length="307" mass="33115">MAKHVIAGAGQVGSQLALALAERGHEVILVSRSGSGPETVTRVAADVADADRLAELCEGAVALYNCVNPAYHRWLTDWPPMAAGMLAAAERSGAVYVMLGNLYVYAEPTAPMRETDPLAPTSAKAEVRAQMWRDALAAHEAGRIRATEVRASDYYGPSCKDQSHLGERFMPLLLAGKTVQFAGDPSQPHSWTYVPDVVQALITAAEDERAWGKAWHVPTAPPRTARELAADVCRLEGIPNPGVKAIPGLLLSVGGLFSPMIRELRHVRYQFIRPFVVDSSAFETTFGVAPTDMDEALKATVAAWRES</sequence>
<dbReference type="PANTHER" id="PTHR43000">
    <property type="entry name" value="DTDP-D-GLUCOSE 4,6-DEHYDRATASE-RELATED"/>
    <property type="match status" value="1"/>
</dbReference>
<dbReference type="InterPro" id="IPR036291">
    <property type="entry name" value="NAD(P)-bd_dom_sf"/>
</dbReference>